<keyword evidence="2" id="KW-1185">Reference proteome</keyword>
<dbReference type="EMBL" id="JANSHE010000453">
    <property type="protein sequence ID" value="KAJ3010664.1"/>
    <property type="molecule type" value="Genomic_DNA"/>
</dbReference>
<reference evidence="1" key="1">
    <citation type="submission" date="2022-08" db="EMBL/GenBank/DDBJ databases">
        <title>Genome Sequence of Pycnoporus sanguineus.</title>
        <authorList>
            <person name="Buettner E."/>
        </authorList>
    </citation>
    <scope>NUCLEOTIDE SEQUENCE</scope>
    <source>
        <strain evidence="1">CG-C14</strain>
    </source>
</reference>
<evidence type="ECO:0000313" key="2">
    <source>
        <dbReference type="Proteomes" id="UP001144978"/>
    </source>
</evidence>
<dbReference type="Proteomes" id="UP001144978">
    <property type="component" value="Unassembled WGS sequence"/>
</dbReference>
<gene>
    <name evidence="1" type="ORF">NUW54_g2410</name>
</gene>
<evidence type="ECO:0000313" key="1">
    <source>
        <dbReference type="EMBL" id="KAJ3010664.1"/>
    </source>
</evidence>
<comment type="caution">
    <text evidence="1">The sequence shown here is derived from an EMBL/GenBank/DDBJ whole genome shotgun (WGS) entry which is preliminary data.</text>
</comment>
<organism evidence="1 2">
    <name type="scientific">Trametes sanguinea</name>
    <dbReference type="NCBI Taxonomy" id="158606"/>
    <lineage>
        <taxon>Eukaryota</taxon>
        <taxon>Fungi</taxon>
        <taxon>Dikarya</taxon>
        <taxon>Basidiomycota</taxon>
        <taxon>Agaricomycotina</taxon>
        <taxon>Agaricomycetes</taxon>
        <taxon>Polyporales</taxon>
        <taxon>Polyporaceae</taxon>
        <taxon>Trametes</taxon>
    </lineage>
</organism>
<name>A0ACC1Q5J0_9APHY</name>
<protein>
    <submittedName>
        <fullName evidence="1">Uncharacterized protein</fullName>
    </submittedName>
</protein>
<accession>A0ACC1Q5J0</accession>
<sequence>MMSSPHSTLRILPGIATSTSIASIPFALGHPATAPCEMSGMHGDASQCVTNAKLLHEHACNKPIAPSVMNSTPACARVSSASHLTRRVLSLARPIKHPYGDTYVTSRDTYTALSMMV</sequence>
<proteinExistence type="predicted"/>